<feature type="chain" id="PRO_5020344069" evidence="3">
    <location>
        <begin position="31"/>
        <end position="273"/>
    </location>
</feature>
<comment type="caution">
    <text evidence="5">The sequence shown here is derived from an EMBL/GenBank/DDBJ whole genome shotgun (WGS) entry which is preliminary data.</text>
</comment>
<dbReference type="Proteomes" id="UP000293874">
    <property type="component" value="Unassembled WGS sequence"/>
</dbReference>
<feature type="transmembrane region" description="Helical" evidence="2">
    <location>
        <begin position="124"/>
        <end position="145"/>
    </location>
</feature>
<feature type="domain" description="Protein-glutamine gamma-glutamyltransferase-like C-terminal" evidence="4">
    <location>
        <begin position="201"/>
        <end position="257"/>
    </location>
</feature>
<dbReference type="EMBL" id="SGXA01000001">
    <property type="protein sequence ID" value="RZS74356.1"/>
    <property type="molecule type" value="Genomic_DNA"/>
</dbReference>
<dbReference type="InterPro" id="IPR025403">
    <property type="entry name" value="TgpA-like_C"/>
</dbReference>
<evidence type="ECO:0000256" key="1">
    <source>
        <dbReference type="SAM" id="MobiDB-lite"/>
    </source>
</evidence>
<protein>
    <submittedName>
        <fullName evidence="5">Uncharacterized protein DUF4129</fullName>
    </submittedName>
</protein>
<keyword evidence="3" id="KW-0732">Signal</keyword>
<feature type="signal peptide" evidence="3">
    <location>
        <begin position="1"/>
        <end position="30"/>
    </location>
</feature>
<evidence type="ECO:0000313" key="5">
    <source>
        <dbReference type="EMBL" id="RZS74356.1"/>
    </source>
</evidence>
<feature type="region of interest" description="Disordered" evidence="1">
    <location>
        <begin position="89"/>
        <end position="113"/>
    </location>
</feature>
<keyword evidence="2" id="KW-1133">Transmembrane helix</keyword>
<evidence type="ECO:0000259" key="4">
    <source>
        <dbReference type="Pfam" id="PF13559"/>
    </source>
</evidence>
<feature type="compositionally biased region" description="Basic and acidic residues" evidence="1">
    <location>
        <begin position="104"/>
        <end position="113"/>
    </location>
</feature>
<evidence type="ECO:0000256" key="2">
    <source>
        <dbReference type="SAM" id="Phobius"/>
    </source>
</evidence>
<organism evidence="5 6">
    <name type="scientific">Pseudobacter ginsenosidimutans</name>
    <dbReference type="NCBI Taxonomy" id="661488"/>
    <lineage>
        <taxon>Bacteria</taxon>
        <taxon>Pseudomonadati</taxon>
        <taxon>Bacteroidota</taxon>
        <taxon>Chitinophagia</taxon>
        <taxon>Chitinophagales</taxon>
        <taxon>Chitinophagaceae</taxon>
        <taxon>Pseudobacter</taxon>
    </lineage>
</organism>
<keyword evidence="2" id="KW-0472">Membrane</keyword>
<dbReference type="AlphaFoldDB" id="A0A4V2F1N1"/>
<gene>
    <name evidence="5" type="ORF">EV199_0201</name>
</gene>
<accession>A0A4V2F1N1</accession>
<name>A0A4V2F1N1_9BACT</name>
<evidence type="ECO:0000256" key="3">
    <source>
        <dbReference type="SAM" id="SignalP"/>
    </source>
</evidence>
<reference evidence="5 6" key="1">
    <citation type="submission" date="2019-02" db="EMBL/GenBank/DDBJ databases">
        <title>Genomic Encyclopedia of Type Strains, Phase IV (KMG-IV): sequencing the most valuable type-strain genomes for metagenomic binning, comparative biology and taxonomic classification.</title>
        <authorList>
            <person name="Goeker M."/>
        </authorList>
    </citation>
    <scope>NUCLEOTIDE SEQUENCE [LARGE SCALE GENOMIC DNA]</scope>
    <source>
        <strain evidence="5 6">DSM 18116</strain>
    </source>
</reference>
<evidence type="ECO:0000313" key="6">
    <source>
        <dbReference type="Proteomes" id="UP000293874"/>
    </source>
</evidence>
<proteinExistence type="predicted"/>
<keyword evidence="6" id="KW-1185">Reference proteome</keyword>
<keyword evidence="2" id="KW-0812">Transmembrane</keyword>
<sequence>MVLLNSYRSCANWRLLMVVIAVFCCSLASAQEVIVDTAPPQAKYSVEDEEGEDEGTGAITTPAEPALRKVPDSIVKRYKADPDFAYANDPEYWDKPEQKKKKDNNKPKREREERDLSMLDFSGVFGVVKVIFIALLIALLAFLVYKLMGDRWPWQQPARLKEDEQATAEEELNEDELQQKIRESIDQQKFRMAIRYSYLFTLRRMDEKGWIHLDAKSTNHDYVKQMKANDPQGTFAYLTNIYDYVWYGEFELNKEQFGLVYKDFQNFLNTYSH</sequence>
<dbReference type="Pfam" id="PF13559">
    <property type="entry name" value="DUF4129"/>
    <property type="match status" value="1"/>
</dbReference>